<organism evidence="1 2">
    <name type="scientific">Paenibacillus mucilaginosus (strain KNP414)</name>
    <dbReference type="NCBI Taxonomy" id="1036673"/>
    <lineage>
        <taxon>Bacteria</taxon>
        <taxon>Bacillati</taxon>
        <taxon>Bacillota</taxon>
        <taxon>Bacilli</taxon>
        <taxon>Bacillales</taxon>
        <taxon>Paenibacillaceae</taxon>
        <taxon>Paenibacillus</taxon>
    </lineage>
</organism>
<dbReference type="Pfam" id="PF19458">
    <property type="entry name" value="DUF5995"/>
    <property type="match status" value="1"/>
</dbReference>
<dbReference type="PATRIC" id="fig|1036673.3.peg.3189"/>
<dbReference type="Proteomes" id="UP000006620">
    <property type="component" value="Chromosome"/>
</dbReference>
<dbReference type="EMBL" id="CP002869">
    <property type="protein sequence ID" value="AEI42024.1"/>
    <property type="molecule type" value="Genomic_DNA"/>
</dbReference>
<name>F8F8W2_PAEMK</name>
<evidence type="ECO:0000313" key="2">
    <source>
        <dbReference type="Proteomes" id="UP000006620"/>
    </source>
</evidence>
<accession>F8F8W2</accession>
<dbReference type="HOGENOM" id="CLU_080120_0_0_9"/>
<sequence length="269" mass="29487">MNMNGTYGGARSIDEVLLQLDRVVEEARSSSSRLGYFAALYRMVTRKVKEGIAQGFFEDGPRMERLDVIFANRYLEALNAHLHGGRPTDCWALSFRSAGNSRLLILQHLLLGMNAHINYDLGIAAAQTSPGAEIGSLYADFNKINSILAGLVGRVVDEIQELSPWIRLLDRIDTKAEFAVINFSMMKARDCAWQVAERLALGDDAADTPYLLQLDNDVTYLGGKVADPGFWLNLGLGVIRSRESSDIPRVIDVLSGTGTDAAPPLDQAV</sequence>
<dbReference type="AlphaFoldDB" id="F8F8W2"/>
<gene>
    <name evidence="1" type="ordered locus">KNP414_03466</name>
</gene>
<reference evidence="1 2" key="2">
    <citation type="journal article" date="2013" name="Genome Announc.">
        <title>Genome Sequence of Growth-Improving Paenibacillus mucilaginosus Strain KNP414.</title>
        <authorList>
            <person name="Lu J.J."/>
            <person name="Wang J.F."/>
            <person name="Hu X.F."/>
        </authorList>
    </citation>
    <scope>NUCLEOTIDE SEQUENCE [LARGE SCALE GENOMIC DNA]</scope>
    <source>
        <strain evidence="1 2">KNP414</strain>
    </source>
</reference>
<dbReference type="KEGG" id="pms:KNP414_03466"/>
<dbReference type="InterPro" id="IPR046037">
    <property type="entry name" value="DUF5995"/>
</dbReference>
<evidence type="ECO:0000313" key="1">
    <source>
        <dbReference type="EMBL" id="AEI42024.1"/>
    </source>
</evidence>
<protein>
    <submittedName>
        <fullName evidence="1">Uncharacterized protein</fullName>
    </submittedName>
</protein>
<proteinExistence type="predicted"/>
<reference evidence="2" key="1">
    <citation type="submission" date="2011-06" db="EMBL/GenBank/DDBJ databases">
        <title>Complete genome sequence of Paenibacillus mucilaginosus KNP414.</title>
        <authorList>
            <person name="Wang J."/>
            <person name="Hu S."/>
            <person name="Hu X."/>
            <person name="Zhang B."/>
            <person name="Dong D."/>
            <person name="Zhang S."/>
            <person name="Zhao K."/>
            <person name="Wu D."/>
        </authorList>
    </citation>
    <scope>NUCLEOTIDE SEQUENCE [LARGE SCALE GENOMIC DNA]</scope>
    <source>
        <strain evidence="2">KNP414</strain>
    </source>
</reference>